<sequence>MPENPQPPEKSQPPEGPRPPGNSQPPVGPRPPGNSQPPVGPRPPEKHPADPTWFNAPQPPPPGSTPPGRPAPGSPARAGTVMAAPPAGRHSGQLLAPHGPWPSISPWARQWPGAARPATTATVAAVLLGAVVAAASLPLDRAGIGWLVAIVAGIVALGVSAIVPDRPSGAPAALVTRPTSKRRLDRYAWAAATVALIAVGTFRSAGWLFALCLVTAVLTGALALAGGESLRSIAAGATMPPLAAFRSVRWLGQGAARLRGKAEEAANVRVAATVAVSIALLTVFGALFASADAAFAGALSHLSPDVSAPTVVRWVFVFVIAGLALGGAAFLRAAPPDLRTLDGTEGRKVARFEWAVPLGLLVLLFAGFVTVQLTVLFGGNRHVLETDGLTYAQYARGGFWQLCVVTGLTLVVLAGAARWAPREKPADRLLLRIVLGTLSVLTLVIVGSSLHRMNLYADTYGLTRLRLLVALCEAWFGLVLLLVLVAGLRIRAPWLPRVAIAAGVLALLGLAAANPDRVIAEHNIRQDRTVDLVYLGQLSPDAVPGLADLDPARRECVLGQLRNTMDRNPDDWRGWNLGRAQARKIIARDLSGLPYTCP</sequence>
<protein>
    <recommendedName>
        <fullName evidence="5">DUF4173 domain-containing protein</fullName>
    </recommendedName>
</protein>
<dbReference type="EMBL" id="BOML01000056">
    <property type="protein sequence ID" value="GIE05427.1"/>
    <property type="molecule type" value="Genomic_DNA"/>
</dbReference>
<keyword evidence="2" id="KW-1133">Transmembrane helix</keyword>
<feature type="transmembrane region" description="Helical" evidence="2">
    <location>
        <begin position="311"/>
        <end position="333"/>
    </location>
</feature>
<feature type="transmembrane region" description="Helical" evidence="2">
    <location>
        <begin position="118"/>
        <end position="137"/>
    </location>
</feature>
<evidence type="ECO:0000313" key="4">
    <source>
        <dbReference type="Proteomes" id="UP000637628"/>
    </source>
</evidence>
<feature type="transmembrane region" description="Helical" evidence="2">
    <location>
        <begin position="266"/>
        <end position="291"/>
    </location>
</feature>
<dbReference type="Proteomes" id="UP000637628">
    <property type="component" value="Unassembled WGS sequence"/>
</dbReference>
<accession>A0ABQ3Z6G8</accession>
<evidence type="ECO:0000313" key="3">
    <source>
        <dbReference type="EMBL" id="GIE05427.1"/>
    </source>
</evidence>
<feature type="transmembrane region" description="Helical" evidence="2">
    <location>
        <begin position="494"/>
        <end position="513"/>
    </location>
</feature>
<evidence type="ECO:0008006" key="5">
    <source>
        <dbReference type="Google" id="ProtNLM"/>
    </source>
</evidence>
<proteinExistence type="predicted"/>
<feature type="transmembrane region" description="Helical" evidence="2">
    <location>
        <begin position="354"/>
        <end position="378"/>
    </location>
</feature>
<feature type="compositionally biased region" description="Pro residues" evidence="1">
    <location>
        <begin position="1"/>
        <end position="42"/>
    </location>
</feature>
<comment type="caution">
    <text evidence="3">The sequence shown here is derived from an EMBL/GenBank/DDBJ whole genome shotgun (WGS) entry which is preliminary data.</text>
</comment>
<dbReference type="Pfam" id="PF13687">
    <property type="entry name" value="DUF4153"/>
    <property type="match status" value="1"/>
</dbReference>
<reference evidence="3 4" key="1">
    <citation type="submission" date="2021-01" db="EMBL/GenBank/DDBJ databases">
        <title>Whole genome shotgun sequence of Actinoplanes durhamensis NBRC 14914.</title>
        <authorList>
            <person name="Komaki H."/>
            <person name="Tamura T."/>
        </authorList>
    </citation>
    <scope>NUCLEOTIDE SEQUENCE [LARGE SCALE GENOMIC DNA]</scope>
    <source>
        <strain evidence="3 4">NBRC 14914</strain>
    </source>
</reference>
<feature type="compositionally biased region" description="Pro residues" evidence="1">
    <location>
        <begin position="57"/>
        <end position="73"/>
    </location>
</feature>
<feature type="transmembrane region" description="Helical" evidence="2">
    <location>
        <begin position="398"/>
        <end position="417"/>
    </location>
</feature>
<feature type="transmembrane region" description="Helical" evidence="2">
    <location>
        <begin position="429"/>
        <end position="447"/>
    </location>
</feature>
<evidence type="ECO:0000256" key="1">
    <source>
        <dbReference type="SAM" id="MobiDB-lite"/>
    </source>
</evidence>
<gene>
    <name evidence="3" type="ORF">Adu01nite_67770</name>
</gene>
<dbReference type="InterPro" id="IPR025291">
    <property type="entry name" value="DUF4153"/>
</dbReference>
<feature type="transmembrane region" description="Helical" evidence="2">
    <location>
        <begin position="207"/>
        <end position="225"/>
    </location>
</feature>
<evidence type="ECO:0000256" key="2">
    <source>
        <dbReference type="SAM" id="Phobius"/>
    </source>
</evidence>
<name>A0ABQ3Z6G8_9ACTN</name>
<keyword evidence="2" id="KW-0472">Membrane</keyword>
<feature type="transmembrane region" description="Helical" evidence="2">
    <location>
        <begin position="467"/>
        <end position="487"/>
    </location>
</feature>
<feature type="transmembrane region" description="Helical" evidence="2">
    <location>
        <begin position="143"/>
        <end position="163"/>
    </location>
</feature>
<keyword evidence="4" id="KW-1185">Reference proteome</keyword>
<feature type="region of interest" description="Disordered" evidence="1">
    <location>
        <begin position="1"/>
        <end position="95"/>
    </location>
</feature>
<organism evidence="3 4">
    <name type="scientific">Paractinoplanes durhamensis</name>
    <dbReference type="NCBI Taxonomy" id="113563"/>
    <lineage>
        <taxon>Bacteria</taxon>
        <taxon>Bacillati</taxon>
        <taxon>Actinomycetota</taxon>
        <taxon>Actinomycetes</taxon>
        <taxon>Micromonosporales</taxon>
        <taxon>Micromonosporaceae</taxon>
        <taxon>Paractinoplanes</taxon>
    </lineage>
</organism>
<keyword evidence="2" id="KW-0812">Transmembrane</keyword>